<dbReference type="PANTHER" id="PTHR16161">
    <property type="entry name" value="TRANSCRIPTIONAL PROTEIN SWT1"/>
    <property type="match status" value="1"/>
</dbReference>
<feature type="region of interest" description="Disordered" evidence="1">
    <location>
        <begin position="269"/>
        <end position="296"/>
    </location>
</feature>
<evidence type="ECO:0000313" key="4">
    <source>
        <dbReference type="Proteomes" id="UP001151518"/>
    </source>
</evidence>
<dbReference type="InterPro" id="IPR029060">
    <property type="entry name" value="PIN-like_dom_sf"/>
</dbReference>
<dbReference type="GO" id="GO:0004540">
    <property type="term" value="F:RNA nuclease activity"/>
    <property type="evidence" value="ECO:0007669"/>
    <property type="project" value="UniProtKB-ARBA"/>
</dbReference>
<evidence type="ECO:0000256" key="1">
    <source>
        <dbReference type="SAM" id="MobiDB-lite"/>
    </source>
</evidence>
<dbReference type="Proteomes" id="UP001151518">
    <property type="component" value="Unassembled WGS sequence"/>
</dbReference>
<protein>
    <recommendedName>
        <fullName evidence="2">PIN domain-containing protein</fullName>
    </recommendedName>
</protein>
<gene>
    <name evidence="3" type="ORF">GGI25_006036</name>
</gene>
<dbReference type="OrthoDB" id="2017974at2759"/>
<dbReference type="SMART" id="SM00670">
    <property type="entry name" value="PINc"/>
    <property type="match status" value="1"/>
</dbReference>
<dbReference type="CDD" id="cd18727">
    <property type="entry name" value="PIN_Swt1-like"/>
    <property type="match status" value="1"/>
</dbReference>
<accession>A0A9W8KU46</accession>
<reference evidence="3" key="1">
    <citation type="submission" date="2022-07" db="EMBL/GenBank/DDBJ databases">
        <title>Phylogenomic reconstructions and comparative analyses of Kickxellomycotina fungi.</title>
        <authorList>
            <person name="Reynolds N.K."/>
            <person name="Stajich J.E."/>
            <person name="Barry K."/>
            <person name="Grigoriev I.V."/>
            <person name="Crous P."/>
            <person name="Smith M.E."/>
        </authorList>
    </citation>
    <scope>NUCLEOTIDE SEQUENCE</scope>
    <source>
        <strain evidence="3">NRRL 3115</strain>
    </source>
</reference>
<dbReference type="Pfam" id="PF13638">
    <property type="entry name" value="PIN_4"/>
    <property type="match status" value="1"/>
</dbReference>
<dbReference type="GO" id="GO:0005634">
    <property type="term" value="C:nucleus"/>
    <property type="evidence" value="ECO:0007669"/>
    <property type="project" value="TreeGrafter"/>
</dbReference>
<name>A0A9W8KU46_9FUNG</name>
<evidence type="ECO:0000259" key="2">
    <source>
        <dbReference type="SMART" id="SM00670"/>
    </source>
</evidence>
<organism evidence="3 4">
    <name type="scientific">Coemansia spiralis</name>
    <dbReference type="NCBI Taxonomy" id="417178"/>
    <lineage>
        <taxon>Eukaryota</taxon>
        <taxon>Fungi</taxon>
        <taxon>Fungi incertae sedis</taxon>
        <taxon>Zoopagomycota</taxon>
        <taxon>Kickxellomycotina</taxon>
        <taxon>Kickxellomycetes</taxon>
        <taxon>Kickxellales</taxon>
        <taxon>Kickxellaceae</taxon>
        <taxon>Coemansia</taxon>
    </lineage>
</organism>
<dbReference type="AlphaFoldDB" id="A0A9W8KU46"/>
<proteinExistence type="predicted"/>
<dbReference type="EMBL" id="JANBTW010000140">
    <property type="protein sequence ID" value="KAJ2669826.1"/>
    <property type="molecule type" value="Genomic_DNA"/>
</dbReference>
<dbReference type="Gene3D" id="3.40.50.1010">
    <property type="entry name" value="5'-nuclease"/>
    <property type="match status" value="1"/>
</dbReference>
<dbReference type="InterPro" id="IPR052626">
    <property type="entry name" value="SWT1_Regulator"/>
</dbReference>
<evidence type="ECO:0000313" key="3">
    <source>
        <dbReference type="EMBL" id="KAJ2669826.1"/>
    </source>
</evidence>
<comment type="caution">
    <text evidence="3">The sequence shown here is derived from an EMBL/GenBank/DDBJ whole genome shotgun (WGS) entry which is preliminary data.</text>
</comment>
<dbReference type="SUPFAM" id="SSF88723">
    <property type="entry name" value="PIN domain-like"/>
    <property type="match status" value="1"/>
</dbReference>
<sequence length="681" mass="75675">MVLDNATKQPVPQTPSANNDIISSARVAVVIDTNYFIDYLPIIRGLVGVASEHHLAVVVPWVVIQELDGLKNSNKSYYPSELSSVSTNVSAKARDSTRFLENELDRPNSALRCQKRSEYLQQELVNDDKILDCCLYFNERHGLPVVILTRDRNLGVKVRINGCGVYSEAPQGIRELITAITTATGLPLAAVDHKPSNSGIISTSSAADSKQPITTPARPYLATERTETMRTIATPKMLRNLSNKPSACLLSPNPQPQLAACPINQLQTNQQSNNNYNYGDTEAPAPKRSAHSTKQPAQNFHVGASKITSSQKARARMLSDRTRRCSSNIAKYDTYAPLASAKNPLSWENFQFTFSVPSGSSNIDSNISTPSASYNAPLIAQSQKSIDSDPMDVDSADESIYNPLQQKAPTTTQPQKMATTIQQQRQLKPTTLITASTTTFNNIPAVQSLNSALTSNRSYQAFSTTSTTANDILPTNRNKNSDEPVLIYLDELPNTVKVARESIGLKSAHKISKEIVSYMHSGEHCGFTSLLIDQLKKGFPSQKAGFWENALQTRFDMPPWTTCTVMLTIVLFYWDIFKQVFPKRMDASIRQSLPWVMHVERESTCPQTRRPLPPYLSITPFVHLPNVTDESKHAEHISQTSKLIQLAKRLLAQCALVESDQQEQHRQLLVSDWITWQKINS</sequence>
<dbReference type="InterPro" id="IPR002716">
    <property type="entry name" value="PIN_dom"/>
</dbReference>
<feature type="domain" description="PIN" evidence="2">
    <location>
        <begin position="27"/>
        <end position="156"/>
    </location>
</feature>
<dbReference type="PANTHER" id="PTHR16161:SF0">
    <property type="entry name" value="TRANSCRIPTIONAL PROTEIN SWT1"/>
    <property type="match status" value="1"/>
</dbReference>